<dbReference type="KEGG" id="cten:18250757"/>
<dbReference type="OrthoDB" id="3995760at2759"/>
<accession>G3B531</accession>
<name>G3B531_CANTC</name>
<evidence type="ECO:0000256" key="1">
    <source>
        <dbReference type="SAM" id="MobiDB-lite"/>
    </source>
</evidence>
<dbReference type="eggNOG" id="ENOG502SBJF">
    <property type="taxonomic scope" value="Eukaryota"/>
</dbReference>
<organism evidence="3">
    <name type="scientific">Candida tenuis (strain ATCC 10573 / BCRC 21748 / CBS 615 / JCM 9827 / NBRC 10315 / NRRL Y-1498 / VKM Y-70)</name>
    <name type="common">Yeast</name>
    <name type="synonym">Yamadazyma tenuis</name>
    <dbReference type="NCBI Taxonomy" id="590646"/>
    <lineage>
        <taxon>Eukaryota</taxon>
        <taxon>Fungi</taxon>
        <taxon>Dikarya</taxon>
        <taxon>Ascomycota</taxon>
        <taxon>Saccharomycotina</taxon>
        <taxon>Pichiomycetes</taxon>
        <taxon>Debaryomycetaceae</taxon>
        <taxon>Yamadazyma</taxon>
    </lineage>
</organism>
<dbReference type="EMBL" id="GL996524">
    <property type="protein sequence ID" value="EGV63124.1"/>
    <property type="molecule type" value="Genomic_DNA"/>
</dbReference>
<reference evidence="2 3" key="1">
    <citation type="journal article" date="2011" name="Proc. Natl. Acad. Sci. U.S.A.">
        <title>Comparative genomics of xylose-fermenting fungi for enhanced biofuel production.</title>
        <authorList>
            <person name="Wohlbach D.J."/>
            <person name="Kuo A."/>
            <person name="Sato T.K."/>
            <person name="Potts K.M."/>
            <person name="Salamov A.A."/>
            <person name="LaButti K.M."/>
            <person name="Sun H."/>
            <person name="Clum A."/>
            <person name="Pangilinan J.L."/>
            <person name="Lindquist E.A."/>
            <person name="Lucas S."/>
            <person name="Lapidus A."/>
            <person name="Jin M."/>
            <person name="Gunawan C."/>
            <person name="Balan V."/>
            <person name="Dale B.E."/>
            <person name="Jeffries T.W."/>
            <person name="Zinkel R."/>
            <person name="Barry K.W."/>
            <person name="Grigoriev I.V."/>
            <person name="Gasch A.P."/>
        </authorList>
    </citation>
    <scope>NUCLEOTIDE SEQUENCE [LARGE SCALE GENOMIC DNA]</scope>
    <source>
        <strain evidence="3">ATCC 10573 / BCRC 21748 / CBS 615 / JCM 9827 / NBRC 10315 / NRRL Y-1498 / VKM Y-70</strain>
    </source>
</reference>
<feature type="region of interest" description="Disordered" evidence="1">
    <location>
        <begin position="257"/>
        <end position="293"/>
    </location>
</feature>
<dbReference type="GeneID" id="18250757"/>
<evidence type="ECO:0000313" key="2">
    <source>
        <dbReference type="EMBL" id="EGV63124.1"/>
    </source>
</evidence>
<keyword evidence="3" id="KW-1185">Reference proteome</keyword>
<dbReference type="AlphaFoldDB" id="G3B531"/>
<proteinExistence type="predicted"/>
<evidence type="ECO:0000313" key="3">
    <source>
        <dbReference type="Proteomes" id="UP000000707"/>
    </source>
</evidence>
<sequence>MEKPRSSNSIGSISPGGSSSVLERQYAELLIKHNNMVIEFHQLEQELDIKNKTINDQLEQISNYERFLSHVKVEFGKTRDLMEKELVYYREMVEDYQLKFLKLNNELEYYKKLEFNQLESYSNDTDKDEKYNQLIKDFKILKSNFELEQNSKIMLLDQIESLSKENQKLKEDIMSSHSLNESSTNVNSETNQNFEYPTGSSIIHDLTYNYNTHTMNFNEDEETNNNSDDQFDNDFDYLENIEAQAQSSPIKEAFLFETPEESSSKDRVPSLIQTKDFQFPPSPDPTTKGKRQSLPANLQTEFILSPLKLASQDFDSAENQKRYSISRPNHNRYSSHDIVPIKVEFEAGVDQRSTSVPSPGRFNDIDERLEESKEIESTFKKLNGERNSYISSSKRSSLVFEANSRINNDLTKQEIMKLKFELQSLKLHNEKLMSYIGFELQKQKRNIKKLSSRQNLRDIEYSDSKLIERSREVLIQKKRVLRSVSINAILSKNYNNKDNLGILQKGILKFDDEALHENEYNEGEGEREDDDYGFMNFNDKFNKRIFATGLNNYYEMNDADNKNTNLKKFKSQNFFSNRNNFDISDVDITDTTLEDTIDDEIEWEDHKIPTNMNKGVFGQIRYLITGSYQLDKKAEVKESSVDDSLKYQFFSIAIGILIIGIRFGHYNHHNQV</sequence>
<dbReference type="STRING" id="590646.G3B531"/>
<gene>
    <name evidence="2" type="ORF">CANTEDRAFT_98299</name>
</gene>
<protein>
    <submittedName>
        <fullName evidence="2">Uncharacterized protein</fullName>
    </submittedName>
</protein>
<dbReference type="HOGENOM" id="CLU_347134_0_0_1"/>
<dbReference type="Proteomes" id="UP000000707">
    <property type="component" value="Unassembled WGS sequence"/>
</dbReference>